<name>A0A8W8MRP3_MAGGI</name>
<dbReference type="PROSITE" id="PS50119">
    <property type="entry name" value="ZF_BBOX"/>
    <property type="match status" value="2"/>
</dbReference>
<dbReference type="Gene3D" id="3.30.160.60">
    <property type="entry name" value="Classic Zinc Finger"/>
    <property type="match status" value="1"/>
</dbReference>
<evidence type="ECO:0000313" key="4">
    <source>
        <dbReference type="Proteomes" id="UP000005408"/>
    </source>
</evidence>
<protein>
    <recommendedName>
        <fullName evidence="2">B box-type domain-containing protein</fullName>
    </recommendedName>
</protein>
<keyword evidence="1" id="KW-0862">Zinc</keyword>
<dbReference type="Proteomes" id="UP000005408">
    <property type="component" value="Unassembled WGS sequence"/>
</dbReference>
<evidence type="ECO:0000256" key="1">
    <source>
        <dbReference type="PROSITE-ProRule" id="PRU00024"/>
    </source>
</evidence>
<dbReference type="CDD" id="cd19756">
    <property type="entry name" value="Bbox2"/>
    <property type="match status" value="1"/>
</dbReference>
<keyword evidence="4" id="KW-1185">Reference proteome</keyword>
<keyword evidence="1" id="KW-0479">Metal-binding</keyword>
<dbReference type="GO" id="GO:0008270">
    <property type="term" value="F:zinc ion binding"/>
    <property type="evidence" value="ECO:0007669"/>
    <property type="project" value="UniProtKB-KW"/>
</dbReference>
<keyword evidence="1" id="KW-0863">Zinc-finger</keyword>
<feature type="domain" description="B box-type" evidence="2">
    <location>
        <begin position="67"/>
        <end position="109"/>
    </location>
</feature>
<sequence>MALSESKIPPDAQHYLVCGSKDCEKNYQFYCNDCHQPMCEQCRDEHQKNKKTKIHEVASYRERKRQIPVEKCKIHPTKEIDLLCEVCRIPICSKCTGTKEHRGHVFTDLEMVFNEKVTLFHKEIAKIQDYLNPTSQDLKTEIARDVTAIKEIMEDIRASMKAEADAVKKVVDAVMSDNIEQVDKTEQSLLQTLNEQGLEIDDYSNYLNSLIKTLYSYLSPSNIQQLSFALKLENLFIRPIPETSKTVPPVFSAGQYSKEDVAKLLGKMTFPITKAKGRKIEFMEKVYLKLKPIREHAYRKHEREKCDVKQTLFQSLSVAKIREWTVLGVENALHISLDKSFRLWVSDSRGSLVRTDLNRNQYLRIRSSGGCEGYHTITTDGELLYTDRDKNVIKRVTKHNEIIEFINTGDWEALSVHYSKINGDIFVGLRKVRKGYVIRYNKTGKEIQNIQIDKKRQKLYDIPHYITENMNGNICVSDYGKEAVVVVDKLGQHRFSYTGQVSGFGPYGISTGVLGHILVCDSVSNTIHLLDQDGQFLSQLFTEEQGIEHPRSVCVDNENNLWVGQLTNTVTVYKFTQ</sequence>
<dbReference type="SUPFAM" id="SSF58113">
    <property type="entry name" value="Apolipoprotein A-I"/>
    <property type="match status" value="1"/>
</dbReference>
<evidence type="ECO:0000313" key="3">
    <source>
        <dbReference type="EnsemblMetazoa" id="G35022.2:cds"/>
    </source>
</evidence>
<dbReference type="InterPro" id="IPR000315">
    <property type="entry name" value="Znf_B-box"/>
</dbReference>
<dbReference type="SMART" id="SM00336">
    <property type="entry name" value="BBOX"/>
    <property type="match status" value="2"/>
</dbReference>
<accession>A0A8W8MRP3</accession>
<dbReference type="SUPFAM" id="SSF101898">
    <property type="entry name" value="NHL repeat"/>
    <property type="match status" value="1"/>
</dbReference>
<dbReference type="Gene3D" id="2.120.10.30">
    <property type="entry name" value="TolB, C-terminal domain"/>
    <property type="match status" value="1"/>
</dbReference>
<dbReference type="SUPFAM" id="SSF57845">
    <property type="entry name" value="B-box zinc-binding domain"/>
    <property type="match status" value="1"/>
</dbReference>
<dbReference type="OMA" id="CHEEYTE"/>
<proteinExistence type="predicted"/>
<dbReference type="InterPro" id="IPR011042">
    <property type="entry name" value="6-blade_b-propeller_TolB-like"/>
</dbReference>
<feature type="domain" description="B box-type" evidence="2">
    <location>
        <begin position="13"/>
        <end position="60"/>
    </location>
</feature>
<dbReference type="GO" id="GO:0006513">
    <property type="term" value="P:protein monoubiquitination"/>
    <property type="evidence" value="ECO:0007669"/>
    <property type="project" value="TreeGrafter"/>
</dbReference>
<dbReference type="GO" id="GO:0061630">
    <property type="term" value="F:ubiquitin protein ligase activity"/>
    <property type="evidence" value="ECO:0007669"/>
    <property type="project" value="TreeGrafter"/>
</dbReference>
<dbReference type="AlphaFoldDB" id="A0A8W8MRP3"/>
<organism evidence="3 4">
    <name type="scientific">Magallana gigas</name>
    <name type="common">Pacific oyster</name>
    <name type="synonym">Crassostrea gigas</name>
    <dbReference type="NCBI Taxonomy" id="29159"/>
    <lineage>
        <taxon>Eukaryota</taxon>
        <taxon>Metazoa</taxon>
        <taxon>Spiralia</taxon>
        <taxon>Lophotrochozoa</taxon>
        <taxon>Mollusca</taxon>
        <taxon>Bivalvia</taxon>
        <taxon>Autobranchia</taxon>
        <taxon>Pteriomorphia</taxon>
        <taxon>Ostreida</taxon>
        <taxon>Ostreoidea</taxon>
        <taxon>Ostreidae</taxon>
        <taxon>Magallana</taxon>
    </lineage>
</organism>
<evidence type="ECO:0000259" key="2">
    <source>
        <dbReference type="PROSITE" id="PS50119"/>
    </source>
</evidence>
<dbReference type="OrthoDB" id="10039644at2759"/>
<dbReference type="InterPro" id="IPR047153">
    <property type="entry name" value="TRIM45/56/19-like"/>
</dbReference>
<reference evidence="3" key="1">
    <citation type="submission" date="2022-08" db="UniProtKB">
        <authorList>
            <consortium name="EnsemblMetazoa"/>
        </authorList>
    </citation>
    <scope>IDENTIFICATION</scope>
    <source>
        <strain evidence="3">05x7-T-G4-1.051#20</strain>
    </source>
</reference>
<dbReference type="PANTHER" id="PTHR25462:SF229">
    <property type="entry name" value="TRANSCRIPTION INTERMEDIARY FACTOR 1-BETA"/>
    <property type="match status" value="1"/>
</dbReference>
<dbReference type="Pfam" id="PF00643">
    <property type="entry name" value="zf-B_box"/>
    <property type="match status" value="1"/>
</dbReference>
<dbReference type="PANTHER" id="PTHR25462">
    <property type="entry name" value="BONUS, ISOFORM C-RELATED"/>
    <property type="match status" value="1"/>
</dbReference>
<dbReference type="EnsemblMetazoa" id="G35022.2">
    <property type="protein sequence ID" value="G35022.2:cds"/>
    <property type="gene ID" value="G35022"/>
</dbReference>